<dbReference type="GO" id="GO:0005739">
    <property type="term" value="C:mitochondrion"/>
    <property type="evidence" value="ECO:0007669"/>
    <property type="project" value="TreeGrafter"/>
</dbReference>
<dbReference type="PANTHER" id="PTHR22594">
    <property type="entry name" value="ASPARTYL/LYSYL-TRNA SYNTHETASE"/>
    <property type="match status" value="1"/>
</dbReference>
<reference evidence="3 4" key="1">
    <citation type="submission" date="2023-10" db="EMBL/GenBank/DDBJ databases">
        <title>Chromosome-scale genome assembly provides insights into flower coloration mechanisms of Canna indica.</title>
        <authorList>
            <person name="Li C."/>
        </authorList>
    </citation>
    <scope>NUCLEOTIDE SEQUENCE [LARGE SCALE GENOMIC DNA]</scope>
    <source>
        <tissue evidence="3">Flower</tissue>
    </source>
</reference>
<gene>
    <name evidence="3" type="ORF">Cni_G16848</name>
</gene>
<dbReference type="EMBL" id="CP136894">
    <property type="protein sequence ID" value="WOL08096.1"/>
    <property type="molecule type" value="Genomic_DNA"/>
</dbReference>
<proteinExistence type="predicted"/>
<evidence type="ECO:0000256" key="1">
    <source>
        <dbReference type="ARBA" id="ARBA00022917"/>
    </source>
</evidence>
<accession>A0AAQ3KLN3</accession>
<keyword evidence="2" id="KW-0436">Ligase</keyword>
<protein>
    <submittedName>
        <fullName evidence="3">Uncharacterized protein</fullName>
    </submittedName>
</protein>
<dbReference type="AlphaFoldDB" id="A0AAQ3KLN3"/>
<name>A0AAQ3KLN3_9LILI</name>
<dbReference type="PANTHER" id="PTHR22594:SF36">
    <property type="entry name" value="ASPARAGINE--TRNA LIGASE, CYTOPLASMIC 2"/>
    <property type="match status" value="1"/>
</dbReference>
<dbReference type="GO" id="GO:0005524">
    <property type="term" value="F:ATP binding"/>
    <property type="evidence" value="ECO:0007669"/>
    <property type="project" value="UniProtKB-KW"/>
</dbReference>
<evidence type="ECO:0000313" key="3">
    <source>
        <dbReference type="EMBL" id="WOL08096.1"/>
    </source>
</evidence>
<dbReference type="GO" id="GO:0006421">
    <property type="term" value="P:asparaginyl-tRNA aminoacylation"/>
    <property type="evidence" value="ECO:0007669"/>
    <property type="project" value="TreeGrafter"/>
</dbReference>
<keyword evidence="2" id="KW-0030">Aminoacyl-tRNA synthetase</keyword>
<keyword evidence="1" id="KW-0648">Protein biosynthesis</keyword>
<sequence length="270" mass="30292">MAAEVDVWRWRSCMRKEMWWGVVLKSIVDREDKGLGLAGQQVVVQLIVDREDKGLGLAGQRVVARGWVKSRKDIPEHEATAATTTTPHPPQAEDVSCYEVFFHRVPILRPLAIILIGKLIPRPTANEKDGPSAACLHINDGSCSANLQVVTDSSMSLPAQVITVGASILVEGVLQKVLTPKRYVVQLKVEKILHVGIVDMKKYPLVVDTKKYPLAKPKFSLEFLRSHPYLRPRSITKRIWTLVGRPSTHWKTMKWGQNPKAYLLELGSNH</sequence>
<evidence type="ECO:0000313" key="4">
    <source>
        <dbReference type="Proteomes" id="UP001327560"/>
    </source>
</evidence>
<dbReference type="Proteomes" id="UP001327560">
    <property type="component" value="Chromosome 5"/>
</dbReference>
<dbReference type="GO" id="GO:0004816">
    <property type="term" value="F:asparagine-tRNA ligase activity"/>
    <property type="evidence" value="ECO:0007669"/>
    <property type="project" value="TreeGrafter"/>
</dbReference>
<organism evidence="3 4">
    <name type="scientific">Canna indica</name>
    <name type="common">Indian-shot</name>
    <dbReference type="NCBI Taxonomy" id="4628"/>
    <lineage>
        <taxon>Eukaryota</taxon>
        <taxon>Viridiplantae</taxon>
        <taxon>Streptophyta</taxon>
        <taxon>Embryophyta</taxon>
        <taxon>Tracheophyta</taxon>
        <taxon>Spermatophyta</taxon>
        <taxon>Magnoliopsida</taxon>
        <taxon>Liliopsida</taxon>
        <taxon>Zingiberales</taxon>
        <taxon>Cannaceae</taxon>
        <taxon>Canna</taxon>
    </lineage>
</organism>
<evidence type="ECO:0000256" key="2">
    <source>
        <dbReference type="ARBA" id="ARBA00023146"/>
    </source>
</evidence>
<keyword evidence="4" id="KW-1185">Reference proteome</keyword>